<evidence type="ECO:0000256" key="16">
    <source>
        <dbReference type="ARBA" id="ARBA00042984"/>
    </source>
</evidence>
<evidence type="ECO:0000256" key="14">
    <source>
        <dbReference type="ARBA" id="ARBA00037426"/>
    </source>
</evidence>
<accession>A0A7R8WJV6</accession>
<keyword evidence="12" id="KW-0324">Glycolysis</keyword>
<comment type="function">
    <text evidence="14">The 2-oxoglutarate dehydrogenase complex catalyzes the overall conversion of 2-oxoglutarate to succinyl-CoA and CO(2). It contains multiple copies of three enzymatic components: 2-oxoglutarate dehydrogenase (E1), dihydrolipoamide succinyltransferase (E2) and lipoamide dehydrogenase (E3).</text>
</comment>
<dbReference type="InterPro" id="IPR031717">
    <property type="entry name" value="ODO-1/KGD_C"/>
</dbReference>
<dbReference type="InterPro" id="IPR042179">
    <property type="entry name" value="KGD_C_sf"/>
</dbReference>
<keyword evidence="11" id="KW-0496">Mitochondrion</keyword>
<evidence type="ECO:0000256" key="3">
    <source>
        <dbReference type="ARBA" id="ARBA00004173"/>
    </source>
</evidence>
<dbReference type="GO" id="GO:0006099">
    <property type="term" value="P:tricarboxylic acid cycle"/>
    <property type="evidence" value="ECO:0007669"/>
    <property type="project" value="TreeGrafter"/>
</dbReference>
<dbReference type="InterPro" id="IPR032106">
    <property type="entry name" value="2-oxogl_dehyd_N"/>
</dbReference>
<evidence type="ECO:0000256" key="4">
    <source>
        <dbReference type="ARBA" id="ARBA00006936"/>
    </source>
</evidence>
<dbReference type="GO" id="GO:0004591">
    <property type="term" value="F:oxoglutarate dehydrogenase (succinyl-transferring) activity"/>
    <property type="evidence" value="ECO:0007669"/>
    <property type="project" value="UniProtKB-EC"/>
</dbReference>
<evidence type="ECO:0000256" key="9">
    <source>
        <dbReference type="ARBA" id="ARBA00023002"/>
    </source>
</evidence>
<comment type="cofactor">
    <cofactor evidence="2">
        <name>thiamine diphosphate</name>
        <dbReference type="ChEBI" id="CHEBI:58937"/>
    </cofactor>
</comment>
<keyword evidence="7" id="KW-0460">Magnesium</keyword>
<dbReference type="AlphaFoldDB" id="A0A7R8WJV6"/>
<dbReference type="Gene3D" id="1.10.287.1150">
    <property type="entry name" value="TPP helical domain"/>
    <property type="match status" value="1"/>
</dbReference>
<dbReference type="GO" id="GO:0046872">
    <property type="term" value="F:metal ion binding"/>
    <property type="evidence" value="ECO:0007669"/>
    <property type="project" value="UniProtKB-KW"/>
</dbReference>
<dbReference type="PANTHER" id="PTHR23152">
    <property type="entry name" value="2-OXOGLUTARATE DEHYDROGENASE"/>
    <property type="match status" value="1"/>
</dbReference>
<comment type="similarity">
    <text evidence="4">Belongs to the alpha-ketoglutarate dehydrogenase family.</text>
</comment>
<dbReference type="Gene3D" id="3.40.50.970">
    <property type="match status" value="1"/>
</dbReference>
<keyword evidence="9" id="KW-0560">Oxidoreductase</keyword>
<dbReference type="EC" id="1.2.4.2" evidence="5"/>
<dbReference type="GO" id="GO:0045252">
    <property type="term" value="C:oxoglutarate dehydrogenase complex"/>
    <property type="evidence" value="ECO:0007669"/>
    <property type="project" value="TreeGrafter"/>
</dbReference>
<dbReference type="FunFam" id="3.40.50.11610:FF:000003">
    <property type="entry name" value="2-oxoglutarate dehydrogenase, isoform X4"/>
    <property type="match status" value="1"/>
</dbReference>
<sequence>MQRAAAHSGVVFGRQWWFLFLKPPLPPSSLGVITLRLTTSSAYKDAFLDGSSSNYVAEMYEAWQKDPESVHKSWDAYFRGVPVQSPSTLGAPPNSIPVSALQQTMVSSVPSVTGAPVSIDEKAIADHLAVQGIIRSFQIRGHQVARIDPMGLTKTFFHHDEYSHEYALADMSQRDFIIGSSQTVGATDWKPHESDMERVFRLPGTTFIGGREKALPLGEILNRLERAYCGSYGLEFMYINNLDQLNWIRRKFETPGISELSNDQKRLCLARLIRASGFEAFLAKKYSSEKRFGLEGCEILIPAMKQIIDVSSNLGVESFVMGMPHRGRLNVLANVCRKPLEQMFGQFFTLTAADEGSGDVKYHLGTYTERLNRTNNKTIRLSVVANPSHLEAVDPVVQGRTRAEQFYRGDNDGSKVMSILLHGDAAFSGQGVVYETFHLSDLPDYTTRGTIHIVVNNQIGFTTDPRFSRSSPYCTDVARVVHAPIFHVNADEPEAVMHVCNVAAEWRAKFHKDVVIDLVSYRRFGHNEVDEPSFTQPIMYQRIRKMKPVIDLYQEKLINEGVVSKEEVSELRDKYEKIMEEAYLDAQKETQFYYRNWLDSPWSGFFEGKDPMVLKPTGATENTLTHIGKKFSSPPPGDFVLHRGIERILKARMDMVTARQADWALGEALAFGSLMKEGFHVRLSGQDVERGTFSHRHHVLHHQKIDKATYCALKYLYPDQAPYTVCNSSLSEYAVLGFELGFSMFNPNSLVCWEAQFGDFSNNAQCIFDQFISSGQSKWVRQSGIVVLLPHGFEGMGPEHSSARLERFLQMSSEDPDYFPPLGHEFAIRQLNDCNWIVANCTTPGNLFHILRRQCHLPFRKPLILMTPKSLLRHPEAKSSFDEMNEGTEFRRVIPEEGKAAESPKSVKKLLFCSGRVYYDLTKERHERGLEDQIAISRIEQLNPFPFDLVKAELDKFDEAEVMYVQEEHKNAGAWFFVQPRVTTILGIGGRKIHYAGRSTSPSPATGNKAMHYKELKDFLNDAFHLR</sequence>
<evidence type="ECO:0000256" key="2">
    <source>
        <dbReference type="ARBA" id="ARBA00001964"/>
    </source>
</evidence>
<dbReference type="NCBIfam" id="NF008907">
    <property type="entry name" value="PRK12270.1"/>
    <property type="match status" value="1"/>
</dbReference>
<comment type="subcellular location">
    <subcellularLocation>
        <location evidence="3">Mitochondrion</location>
    </subcellularLocation>
</comment>
<evidence type="ECO:0000256" key="15">
    <source>
        <dbReference type="ARBA" id="ARBA00040267"/>
    </source>
</evidence>
<dbReference type="PANTHER" id="PTHR23152:SF4">
    <property type="entry name" value="2-OXOADIPATE DEHYDROGENASE COMPLEX COMPONENT E1"/>
    <property type="match status" value="1"/>
</dbReference>
<evidence type="ECO:0000256" key="11">
    <source>
        <dbReference type="ARBA" id="ARBA00023128"/>
    </source>
</evidence>
<name>A0A7R8WJV6_9CRUS</name>
<dbReference type="Pfam" id="PF16078">
    <property type="entry name" value="2-oxogl_dehyd_N"/>
    <property type="match status" value="1"/>
</dbReference>
<dbReference type="Pfam" id="PF02779">
    <property type="entry name" value="Transket_pyr"/>
    <property type="match status" value="1"/>
</dbReference>
<protein>
    <recommendedName>
        <fullName evidence="15">2-oxoglutarate dehydrogenase, mitochondrial</fullName>
        <ecNumber evidence="5">1.2.4.2</ecNumber>
    </recommendedName>
    <alternativeName>
        <fullName evidence="16">2-oxoglutarate dehydrogenase complex component E1</fullName>
    </alternativeName>
    <alternativeName>
        <fullName evidence="13">Alpha-ketoglutarate dehydrogenase</fullName>
    </alternativeName>
</protein>
<keyword evidence="8" id="KW-0809">Transit peptide</keyword>
<dbReference type="Gene3D" id="3.40.50.11610">
    <property type="entry name" value="Multifunctional 2-oxoglutarate metabolism enzyme, C-terminal domain"/>
    <property type="match status" value="1"/>
</dbReference>
<dbReference type="Pfam" id="PF00676">
    <property type="entry name" value="E1_dh"/>
    <property type="match status" value="1"/>
</dbReference>
<evidence type="ECO:0000256" key="7">
    <source>
        <dbReference type="ARBA" id="ARBA00022842"/>
    </source>
</evidence>
<dbReference type="PIRSF" id="PIRSF000157">
    <property type="entry name" value="Oxoglu_dh_E1"/>
    <property type="match status" value="1"/>
</dbReference>
<dbReference type="InterPro" id="IPR005475">
    <property type="entry name" value="Transketolase-like_Pyr-bd"/>
</dbReference>
<evidence type="ECO:0000256" key="12">
    <source>
        <dbReference type="ARBA" id="ARBA00023152"/>
    </source>
</evidence>
<dbReference type="InterPro" id="IPR029061">
    <property type="entry name" value="THDP-binding"/>
</dbReference>
<keyword evidence="6" id="KW-0479">Metal-binding</keyword>
<evidence type="ECO:0000256" key="5">
    <source>
        <dbReference type="ARBA" id="ARBA00012280"/>
    </source>
</evidence>
<keyword evidence="10" id="KW-0786">Thiamine pyrophosphate</keyword>
<dbReference type="NCBIfam" id="NF006914">
    <property type="entry name" value="PRK09404.1"/>
    <property type="match status" value="1"/>
</dbReference>
<dbReference type="GO" id="GO:0006096">
    <property type="term" value="P:glycolytic process"/>
    <property type="evidence" value="ECO:0007669"/>
    <property type="project" value="UniProtKB-KW"/>
</dbReference>
<proteinExistence type="inferred from homology"/>
<dbReference type="CDD" id="cd02016">
    <property type="entry name" value="TPP_E1_OGDC_like"/>
    <property type="match status" value="1"/>
</dbReference>
<dbReference type="FunFam" id="3.40.50.970:FF:000002">
    <property type="entry name" value="2-oxoglutarate dehydrogenase, E1 component"/>
    <property type="match status" value="1"/>
</dbReference>
<dbReference type="EMBL" id="OB665640">
    <property type="protein sequence ID" value="CAD7233102.1"/>
    <property type="molecule type" value="Genomic_DNA"/>
</dbReference>
<dbReference type="SMART" id="SM00861">
    <property type="entry name" value="Transket_pyr"/>
    <property type="match status" value="1"/>
</dbReference>
<dbReference type="OrthoDB" id="413077at2759"/>
<dbReference type="GO" id="GO:0030976">
    <property type="term" value="F:thiamine pyrophosphate binding"/>
    <property type="evidence" value="ECO:0007669"/>
    <property type="project" value="InterPro"/>
</dbReference>
<dbReference type="Pfam" id="PF16870">
    <property type="entry name" value="OxoGdeHyase_C"/>
    <property type="match status" value="1"/>
</dbReference>
<gene>
    <name evidence="17" type="ORF">CTOB1V02_LOCUS10926</name>
</gene>
<dbReference type="NCBIfam" id="TIGR00239">
    <property type="entry name" value="2oxo_dh_E1"/>
    <property type="match status" value="1"/>
</dbReference>
<organism evidence="17">
    <name type="scientific">Cyprideis torosa</name>
    <dbReference type="NCBI Taxonomy" id="163714"/>
    <lineage>
        <taxon>Eukaryota</taxon>
        <taxon>Metazoa</taxon>
        <taxon>Ecdysozoa</taxon>
        <taxon>Arthropoda</taxon>
        <taxon>Crustacea</taxon>
        <taxon>Oligostraca</taxon>
        <taxon>Ostracoda</taxon>
        <taxon>Podocopa</taxon>
        <taxon>Podocopida</taxon>
        <taxon>Cytherocopina</taxon>
        <taxon>Cytheroidea</taxon>
        <taxon>Cytherideidae</taxon>
        <taxon>Cyprideis</taxon>
    </lineage>
</organism>
<evidence type="ECO:0000256" key="10">
    <source>
        <dbReference type="ARBA" id="ARBA00023052"/>
    </source>
</evidence>
<evidence type="ECO:0000256" key="1">
    <source>
        <dbReference type="ARBA" id="ARBA00001946"/>
    </source>
</evidence>
<reference evidence="17" key="1">
    <citation type="submission" date="2020-11" db="EMBL/GenBank/DDBJ databases">
        <authorList>
            <person name="Tran Van P."/>
        </authorList>
    </citation>
    <scope>NUCLEOTIDE SEQUENCE</scope>
</reference>
<evidence type="ECO:0000256" key="13">
    <source>
        <dbReference type="ARBA" id="ARBA00030680"/>
    </source>
</evidence>
<dbReference type="GO" id="GO:0005739">
    <property type="term" value="C:mitochondrion"/>
    <property type="evidence" value="ECO:0007669"/>
    <property type="project" value="UniProtKB-SubCell"/>
</dbReference>
<dbReference type="Gene3D" id="3.40.50.12470">
    <property type="match status" value="1"/>
</dbReference>
<dbReference type="InterPro" id="IPR001017">
    <property type="entry name" value="DH_E1"/>
</dbReference>
<dbReference type="SUPFAM" id="SSF52518">
    <property type="entry name" value="Thiamin diphosphate-binding fold (THDP-binding)"/>
    <property type="match status" value="2"/>
</dbReference>
<dbReference type="FunFam" id="3.40.50.12470:FF:000007">
    <property type="entry name" value="2-oxoglutarate dehydrogenase e1 mitochondrial"/>
    <property type="match status" value="1"/>
</dbReference>
<evidence type="ECO:0000256" key="6">
    <source>
        <dbReference type="ARBA" id="ARBA00022723"/>
    </source>
</evidence>
<dbReference type="InterPro" id="IPR011603">
    <property type="entry name" value="2oxoglutarate_DH_E1"/>
</dbReference>
<evidence type="ECO:0000256" key="8">
    <source>
        <dbReference type="ARBA" id="ARBA00022946"/>
    </source>
</evidence>
<comment type="cofactor">
    <cofactor evidence="1">
        <name>Mg(2+)</name>
        <dbReference type="ChEBI" id="CHEBI:18420"/>
    </cofactor>
</comment>
<evidence type="ECO:0000313" key="17">
    <source>
        <dbReference type="EMBL" id="CAD7233102.1"/>
    </source>
</evidence>